<accession>A0ABV4P3I3</accession>
<organism evidence="1 2">
    <name type="scientific">Microbulbifer epialgicus</name>
    <dbReference type="NCBI Taxonomy" id="393907"/>
    <lineage>
        <taxon>Bacteria</taxon>
        <taxon>Pseudomonadati</taxon>
        <taxon>Pseudomonadota</taxon>
        <taxon>Gammaproteobacteria</taxon>
        <taxon>Cellvibrionales</taxon>
        <taxon>Microbulbiferaceae</taxon>
        <taxon>Microbulbifer</taxon>
    </lineage>
</organism>
<reference evidence="1 2" key="1">
    <citation type="submission" date="2024-08" db="EMBL/GenBank/DDBJ databases">
        <authorList>
            <person name="Ishaq N."/>
        </authorList>
    </citation>
    <scope>NUCLEOTIDE SEQUENCE [LARGE SCALE GENOMIC DNA]</scope>
    <source>
        <strain evidence="1 2">DSM 18651</strain>
    </source>
</reference>
<dbReference type="RefSeq" id="WP_371840681.1">
    <property type="nucleotide sequence ID" value="NZ_JBGMEK010000062.1"/>
</dbReference>
<dbReference type="EMBL" id="JBGMEK010000062">
    <property type="protein sequence ID" value="MFA0812945.1"/>
    <property type="molecule type" value="Genomic_DNA"/>
</dbReference>
<gene>
    <name evidence="1" type="ORF">ACCI49_18715</name>
</gene>
<keyword evidence="2" id="KW-1185">Reference proteome</keyword>
<dbReference type="Proteomes" id="UP001569428">
    <property type="component" value="Unassembled WGS sequence"/>
</dbReference>
<proteinExistence type="predicted"/>
<evidence type="ECO:0000313" key="2">
    <source>
        <dbReference type="Proteomes" id="UP001569428"/>
    </source>
</evidence>
<name>A0ABV4P3I3_9GAMM</name>
<comment type="caution">
    <text evidence="1">The sequence shown here is derived from an EMBL/GenBank/DDBJ whole genome shotgun (WGS) entry which is preliminary data.</text>
</comment>
<evidence type="ECO:0000313" key="1">
    <source>
        <dbReference type="EMBL" id="MFA0812945.1"/>
    </source>
</evidence>
<sequence length="170" mass="19281">MNHKRRIGTTKFGLIIAALILYSGLSSAEDISWQEFSIPLDDRWSIIEKAHGPLVLKNNQSNGKLHIILRKSRDVDDNISLGLARTLEVHQAHKRPMKSEIIGSFEGYLIPISTSVDCKYSWNLKSDPDLLLIVYYEVNCEKLDMKSVEQLIRNIDYKKKSGDLSAPVAK</sequence>
<protein>
    <submittedName>
        <fullName evidence="1">Uncharacterized protein</fullName>
    </submittedName>
</protein>